<feature type="non-terminal residue" evidence="4">
    <location>
        <position position="1"/>
    </location>
</feature>
<feature type="region of interest" description="Disordered" evidence="3">
    <location>
        <begin position="422"/>
        <end position="463"/>
    </location>
</feature>
<dbReference type="GO" id="GO:0070062">
    <property type="term" value="C:extracellular exosome"/>
    <property type="evidence" value="ECO:0007669"/>
    <property type="project" value="TreeGrafter"/>
</dbReference>
<organism evidence="4 5">
    <name type="scientific">Polypterus senegalus</name>
    <name type="common">Senegal bichir</name>
    <dbReference type="NCBI Taxonomy" id="55291"/>
    <lineage>
        <taxon>Eukaryota</taxon>
        <taxon>Metazoa</taxon>
        <taxon>Chordata</taxon>
        <taxon>Craniata</taxon>
        <taxon>Vertebrata</taxon>
        <taxon>Euteleostomi</taxon>
        <taxon>Actinopterygii</taxon>
        <taxon>Polypteriformes</taxon>
        <taxon>Polypteridae</taxon>
        <taxon>Polypterus</taxon>
    </lineage>
</organism>
<comment type="caution">
    <text evidence="4">The sequence shown here is derived from an EMBL/GenBank/DDBJ whole genome shotgun (WGS) entry which is preliminary data.</text>
</comment>
<dbReference type="InterPro" id="IPR052628">
    <property type="entry name" value="CFAP70"/>
</dbReference>
<evidence type="ECO:0000256" key="1">
    <source>
        <dbReference type="ARBA" id="ARBA00022737"/>
    </source>
</evidence>
<evidence type="ECO:0000313" key="5">
    <source>
        <dbReference type="Proteomes" id="UP000886611"/>
    </source>
</evidence>
<accession>A0A8X7WV15</accession>
<dbReference type="GO" id="GO:0031514">
    <property type="term" value="C:motile cilium"/>
    <property type="evidence" value="ECO:0007669"/>
    <property type="project" value="TreeGrafter"/>
</dbReference>
<proteinExistence type="predicted"/>
<dbReference type="EMBL" id="JAATIS010009265">
    <property type="protein sequence ID" value="KAG2456006.1"/>
    <property type="molecule type" value="Genomic_DNA"/>
</dbReference>
<gene>
    <name evidence="4" type="primary">Cfap70_0</name>
    <name evidence="4" type="ORF">GTO96_0008104</name>
</gene>
<name>A0A8X7WV15_POLSE</name>
<evidence type="ECO:0000313" key="4">
    <source>
        <dbReference type="EMBL" id="KAG2456006.1"/>
    </source>
</evidence>
<protein>
    <submittedName>
        <fullName evidence="4">CFA70 protein</fullName>
    </submittedName>
</protein>
<dbReference type="GO" id="GO:0003341">
    <property type="term" value="P:cilium movement"/>
    <property type="evidence" value="ECO:0007669"/>
    <property type="project" value="TreeGrafter"/>
</dbReference>
<dbReference type="Proteomes" id="UP000886611">
    <property type="component" value="Unassembled WGS sequence"/>
</dbReference>
<evidence type="ECO:0000256" key="3">
    <source>
        <dbReference type="SAM" id="MobiDB-lite"/>
    </source>
</evidence>
<sequence length="596" mass="63710">MDACQTEMPRAAVPVQVTVLRGRHLVSVPFRGTKGTSLLSYTRVEFNGTVIGDSPKVDSSPEAGAEYNFTCSFDCTDTSNTTDDLAHKPVICFIQIGTVMGIDAPRLDFVSWCGPAGSEPHGHFSLPTVTLIEILPKEKKQKDEKMVTLGQAVVDLLPLLQGQVSFTTVVTVQPVPGTAADGIISEGGSKPQLEVSVSAPQALVPEALLANSNLLKVALHSLYSAPDAWSLTGTQFHYGASMLMPCSAERDQLLFFTGGVLKPGGEPEPVPRLKKWPTGSVLMPGSHFILGSDTEAEAAEELGDLTSPEDRVFRAEAESARKRVSWDTERRCFMDSGAVGRLLNQIVECRYWPLEIMRMPTPNAAKVGKVGKDKAEDEGQISFHGMVFVDMAALLYPGVKSIRGAYRIFPFNEADLYAKTKRRSSNLKDHQKQNWQTGRGREPSAAGTPTHKAKNLKEDKGIVKRGSIQSASHKPDGLQEADGSVPLNPEGQVQYAFSPCVTTALAGAPRAKPRPGFSHSACDPGVTASACAAPCWRFSAAAFLISDVHGGEELRGAGGHSGQGTRAQEAVGGARQKVPGLWAALGASHVSKLLTT</sequence>
<keyword evidence="1" id="KW-0677">Repeat</keyword>
<dbReference type="PANTHER" id="PTHR44314:SF1">
    <property type="entry name" value="CILIA- AND FLAGELLA-ASSOCIATED PROTEIN 70"/>
    <property type="match status" value="1"/>
</dbReference>
<dbReference type="PANTHER" id="PTHR44314">
    <property type="entry name" value="CILIA- AND FLAGELLA-ASSOCIATED PROTEIN 70"/>
    <property type="match status" value="1"/>
</dbReference>
<keyword evidence="5" id="KW-1185">Reference proteome</keyword>
<keyword evidence="2" id="KW-0802">TPR repeat</keyword>
<dbReference type="GO" id="GO:0060271">
    <property type="term" value="P:cilium assembly"/>
    <property type="evidence" value="ECO:0007669"/>
    <property type="project" value="TreeGrafter"/>
</dbReference>
<evidence type="ECO:0000256" key="2">
    <source>
        <dbReference type="ARBA" id="ARBA00022803"/>
    </source>
</evidence>
<dbReference type="AlphaFoldDB" id="A0A8X7WV15"/>
<reference evidence="4 5" key="1">
    <citation type="journal article" date="2021" name="Cell">
        <title>Tracing the genetic footprints of vertebrate landing in non-teleost ray-finned fishes.</title>
        <authorList>
            <person name="Bi X."/>
            <person name="Wang K."/>
            <person name="Yang L."/>
            <person name="Pan H."/>
            <person name="Jiang H."/>
            <person name="Wei Q."/>
            <person name="Fang M."/>
            <person name="Yu H."/>
            <person name="Zhu C."/>
            <person name="Cai Y."/>
            <person name="He Y."/>
            <person name="Gan X."/>
            <person name="Zeng H."/>
            <person name="Yu D."/>
            <person name="Zhu Y."/>
            <person name="Jiang H."/>
            <person name="Qiu Q."/>
            <person name="Yang H."/>
            <person name="Zhang Y.E."/>
            <person name="Wang W."/>
            <person name="Zhu M."/>
            <person name="He S."/>
            <person name="Zhang G."/>
        </authorList>
    </citation>
    <scope>NUCLEOTIDE SEQUENCE [LARGE SCALE GENOMIC DNA]</scope>
    <source>
        <strain evidence="4">Bchr_013</strain>
    </source>
</reference>
<feature type="non-terminal residue" evidence="4">
    <location>
        <position position="596"/>
    </location>
</feature>